<dbReference type="Pfam" id="PF02224">
    <property type="entry name" value="Cytidylate_kin"/>
    <property type="match status" value="1"/>
</dbReference>
<evidence type="ECO:0000256" key="7">
    <source>
        <dbReference type="ARBA" id="ARBA00048478"/>
    </source>
</evidence>
<protein>
    <recommendedName>
        <fullName evidence="8">Cytidylate kinase</fullName>
        <shortName evidence="8">CK</shortName>
        <ecNumber evidence="8">2.7.4.25</ecNumber>
    </recommendedName>
    <alternativeName>
        <fullName evidence="8">Cytidine monophosphate kinase</fullName>
        <shortName evidence="8">CMP kinase</shortName>
    </alternativeName>
</protein>
<comment type="similarity">
    <text evidence="1 8">Belongs to the cytidylate kinase family. Type 1 subfamily.</text>
</comment>
<feature type="domain" description="Cytidylate kinase" evidence="9">
    <location>
        <begin position="7"/>
        <end position="197"/>
    </location>
</feature>
<dbReference type="RefSeq" id="WP_165119550.1">
    <property type="nucleotide sequence ID" value="NZ_JAAKZG010000008.1"/>
</dbReference>
<evidence type="ECO:0000256" key="5">
    <source>
        <dbReference type="ARBA" id="ARBA00022840"/>
    </source>
</evidence>
<dbReference type="CDD" id="cd02020">
    <property type="entry name" value="CMPK"/>
    <property type="match status" value="1"/>
</dbReference>
<keyword evidence="8" id="KW-0963">Cytoplasm</keyword>
<evidence type="ECO:0000313" key="11">
    <source>
        <dbReference type="Proteomes" id="UP000481252"/>
    </source>
</evidence>
<dbReference type="GO" id="GO:0005737">
    <property type="term" value="C:cytoplasm"/>
    <property type="evidence" value="ECO:0007669"/>
    <property type="project" value="UniProtKB-SubCell"/>
</dbReference>
<comment type="catalytic activity">
    <reaction evidence="6 8">
        <text>dCMP + ATP = dCDP + ADP</text>
        <dbReference type="Rhea" id="RHEA:25094"/>
        <dbReference type="ChEBI" id="CHEBI:30616"/>
        <dbReference type="ChEBI" id="CHEBI:57566"/>
        <dbReference type="ChEBI" id="CHEBI:58593"/>
        <dbReference type="ChEBI" id="CHEBI:456216"/>
        <dbReference type="EC" id="2.7.4.25"/>
    </reaction>
</comment>
<keyword evidence="5 8" id="KW-0067">ATP-binding</keyword>
<evidence type="ECO:0000313" key="10">
    <source>
        <dbReference type="EMBL" id="NGN43193.1"/>
    </source>
</evidence>
<evidence type="ECO:0000256" key="6">
    <source>
        <dbReference type="ARBA" id="ARBA00047615"/>
    </source>
</evidence>
<keyword evidence="3 8" id="KW-0547">Nucleotide-binding</keyword>
<gene>
    <name evidence="8" type="primary">cmk</name>
    <name evidence="10" type="ORF">G6N74_19155</name>
</gene>
<dbReference type="InterPro" id="IPR011994">
    <property type="entry name" value="Cytidylate_kinase_dom"/>
</dbReference>
<dbReference type="GO" id="GO:0036431">
    <property type="term" value="F:dCMP kinase activity"/>
    <property type="evidence" value="ECO:0007669"/>
    <property type="project" value="InterPro"/>
</dbReference>
<evidence type="ECO:0000256" key="1">
    <source>
        <dbReference type="ARBA" id="ARBA00009427"/>
    </source>
</evidence>
<comment type="subcellular location">
    <subcellularLocation>
        <location evidence="8">Cytoplasm</location>
    </subcellularLocation>
</comment>
<dbReference type="AlphaFoldDB" id="A0A7C9RCA5"/>
<dbReference type="NCBIfam" id="TIGR00017">
    <property type="entry name" value="cmk"/>
    <property type="match status" value="1"/>
</dbReference>
<dbReference type="EC" id="2.7.4.25" evidence="8"/>
<dbReference type="HAMAP" id="MF_00238">
    <property type="entry name" value="Cytidyl_kinase_type1"/>
    <property type="match status" value="1"/>
</dbReference>
<dbReference type="InterPro" id="IPR003136">
    <property type="entry name" value="Cytidylate_kin"/>
</dbReference>
<dbReference type="SUPFAM" id="SSF52540">
    <property type="entry name" value="P-loop containing nucleoside triphosphate hydrolases"/>
    <property type="match status" value="1"/>
</dbReference>
<comment type="catalytic activity">
    <reaction evidence="7 8">
        <text>CMP + ATP = CDP + ADP</text>
        <dbReference type="Rhea" id="RHEA:11600"/>
        <dbReference type="ChEBI" id="CHEBI:30616"/>
        <dbReference type="ChEBI" id="CHEBI:58069"/>
        <dbReference type="ChEBI" id="CHEBI:60377"/>
        <dbReference type="ChEBI" id="CHEBI:456216"/>
        <dbReference type="EC" id="2.7.4.25"/>
    </reaction>
</comment>
<keyword evidence="11" id="KW-1185">Reference proteome</keyword>
<feature type="binding site" evidence="8">
    <location>
        <begin position="11"/>
        <end position="19"/>
    </location>
    <ligand>
        <name>ATP</name>
        <dbReference type="ChEBI" id="CHEBI:30616"/>
    </ligand>
</feature>
<dbReference type="GO" id="GO:0005524">
    <property type="term" value="F:ATP binding"/>
    <property type="evidence" value="ECO:0007669"/>
    <property type="project" value="UniProtKB-UniRule"/>
</dbReference>
<accession>A0A7C9RCA5</accession>
<keyword evidence="4 8" id="KW-0418">Kinase</keyword>
<evidence type="ECO:0000256" key="3">
    <source>
        <dbReference type="ARBA" id="ARBA00022741"/>
    </source>
</evidence>
<keyword evidence="2 8" id="KW-0808">Transferase</keyword>
<organism evidence="10 11">
    <name type="scientific">Mesorhizobium zhangyense</name>
    <dbReference type="NCBI Taxonomy" id="1776730"/>
    <lineage>
        <taxon>Bacteria</taxon>
        <taxon>Pseudomonadati</taxon>
        <taxon>Pseudomonadota</taxon>
        <taxon>Alphaproteobacteria</taxon>
        <taxon>Hyphomicrobiales</taxon>
        <taxon>Phyllobacteriaceae</taxon>
        <taxon>Mesorhizobium</taxon>
    </lineage>
</organism>
<dbReference type="Proteomes" id="UP000481252">
    <property type="component" value="Unassembled WGS sequence"/>
</dbReference>
<evidence type="ECO:0000259" key="9">
    <source>
        <dbReference type="Pfam" id="PF02224"/>
    </source>
</evidence>
<proteinExistence type="inferred from homology"/>
<reference evidence="10 11" key="1">
    <citation type="submission" date="2020-02" db="EMBL/GenBank/DDBJ databases">
        <title>Genome sequence of the type strain CGMCC 1.15528 of Mesorhizobium zhangyense.</title>
        <authorList>
            <person name="Gao J."/>
            <person name="Sun J."/>
        </authorList>
    </citation>
    <scope>NUCLEOTIDE SEQUENCE [LARGE SCALE GENOMIC DNA]</scope>
    <source>
        <strain evidence="10 11">CGMCC 1.15528</strain>
    </source>
</reference>
<evidence type="ECO:0000256" key="2">
    <source>
        <dbReference type="ARBA" id="ARBA00022679"/>
    </source>
</evidence>
<dbReference type="InterPro" id="IPR027417">
    <property type="entry name" value="P-loop_NTPase"/>
</dbReference>
<name>A0A7C9RCA5_9HYPH</name>
<evidence type="ECO:0000256" key="4">
    <source>
        <dbReference type="ARBA" id="ARBA00022777"/>
    </source>
</evidence>
<evidence type="ECO:0000256" key="8">
    <source>
        <dbReference type="HAMAP-Rule" id="MF_00238"/>
    </source>
</evidence>
<comment type="caution">
    <text evidence="10">The sequence shown here is derived from an EMBL/GenBank/DDBJ whole genome shotgun (WGS) entry which is preliminary data.</text>
</comment>
<dbReference type="GO" id="GO:0006220">
    <property type="term" value="P:pyrimidine nucleotide metabolic process"/>
    <property type="evidence" value="ECO:0007669"/>
    <property type="project" value="UniProtKB-UniRule"/>
</dbReference>
<sequence length="216" mass="23433">MSRSLIIAIDGPAASGKGTLARRLADYYHLPHLDTGLTYRAVAHMLLTKGWPLDDEAHAIEAARLVDLGHLDREGLSAHTVADAASRVAVIAEVRRILVDKQRAFADRDGGAVLDGRDIGTVVCPEAEVKLYVTASAEVRAMRRLRDIEGRGGKADFDEILSDIKLRDERDMGRTDSPLKPAADAHLLDTSEMSIETAFIAAKAIIDDAIAKRSEI</sequence>
<dbReference type="Gene3D" id="3.40.50.300">
    <property type="entry name" value="P-loop containing nucleotide triphosphate hydrolases"/>
    <property type="match status" value="1"/>
</dbReference>
<dbReference type="EMBL" id="JAAKZG010000008">
    <property type="protein sequence ID" value="NGN43193.1"/>
    <property type="molecule type" value="Genomic_DNA"/>
</dbReference>